<dbReference type="InterPro" id="IPR013272">
    <property type="entry name" value="Vps72/YL1_C"/>
</dbReference>
<feature type="compositionally biased region" description="Low complexity" evidence="3">
    <location>
        <begin position="247"/>
        <end position="256"/>
    </location>
</feature>
<protein>
    <recommendedName>
        <fullName evidence="2">Vacuolar protein sorting-associated protein 72 homolog</fullName>
    </recommendedName>
</protein>
<feature type="region of interest" description="Disordered" evidence="3">
    <location>
        <begin position="30"/>
        <end position="176"/>
    </location>
</feature>
<dbReference type="Pfam" id="PF05764">
    <property type="entry name" value="YL1"/>
    <property type="match status" value="1"/>
</dbReference>
<dbReference type="Pfam" id="PF08265">
    <property type="entry name" value="YL1_C"/>
    <property type="match status" value="1"/>
</dbReference>
<feature type="compositionally biased region" description="Acidic residues" evidence="3">
    <location>
        <begin position="38"/>
        <end position="69"/>
    </location>
</feature>
<evidence type="ECO:0000256" key="2">
    <source>
        <dbReference type="ARBA" id="ARBA00020000"/>
    </source>
</evidence>
<keyword evidence="6" id="KW-1185">Reference proteome</keyword>
<evidence type="ECO:0000313" key="6">
    <source>
        <dbReference type="Proteomes" id="UP001174909"/>
    </source>
</evidence>
<sequence>MATLERPKRAHAGGNIARLLDEEEVADEFYQTAYGGFGEEEEDNEYETEESEDDAVDTDFDASEEDEVRETEREAAEEESKRKRKQWIKPARPQPVEGGPKAKKPKQTPLPNLAASEDVTEQRTLRRSTQEVSAEHQKRLKEARRRSRHAQRSRRPTTQRKMTQQQMLEEAKWTELENKASLEMFTRLEEEKKQVKEKKRVLKGPFIRFHSVTMPLISELEPSHDRTTAAEPAANSVPEHPNPTPSEQQQQQQQDQEQQHYCRNFLVFTDTLSYPSAYFPADRPPKPKRSVCHVTGLPAKYIDPITGTPYATPQAFKIIRSRYVRSAEEKCEKRLLQLSSWLEEKKRKKQESRS</sequence>
<dbReference type="PANTHER" id="PTHR13275:SF4">
    <property type="entry name" value="VACUOLAR PROTEIN SORTING-ASSOCIATED PROTEIN 72 HOMOLOG"/>
    <property type="match status" value="1"/>
</dbReference>
<dbReference type="InterPro" id="IPR046757">
    <property type="entry name" value="YL1_N"/>
</dbReference>
<dbReference type="EMBL" id="CASHTH010002637">
    <property type="protein sequence ID" value="CAI8033013.1"/>
    <property type="molecule type" value="Genomic_DNA"/>
</dbReference>
<dbReference type="SMART" id="SM00993">
    <property type="entry name" value="YL1_C"/>
    <property type="match status" value="1"/>
</dbReference>
<evidence type="ECO:0000256" key="1">
    <source>
        <dbReference type="ARBA" id="ARBA00006832"/>
    </source>
</evidence>
<feature type="compositionally biased region" description="Basic and acidic residues" evidence="3">
    <location>
        <begin position="70"/>
        <end position="81"/>
    </location>
</feature>
<organism evidence="5 6">
    <name type="scientific">Geodia barretti</name>
    <name type="common">Barrett's horny sponge</name>
    <dbReference type="NCBI Taxonomy" id="519541"/>
    <lineage>
        <taxon>Eukaryota</taxon>
        <taxon>Metazoa</taxon>
        <taxon>Porifera</taxon>
        <taxon>Demospongiae</taxon>
        <taxon>Heteroscleromorpha</taxon>
        <taxon>Tetractinellida</taxon>
        <taxon>Astrophorina</taxon>
        <taxon>Geodiidae</taxon>
        <taxon>Geodia</taxon>
    </lineage>
</organism>
<proteinExistence type="inferred from homology"/>
<evidence type="ECO:0000256" key="3">
    <source>
        <dbReference type="SAM" id="MobiDB-lite"/>
    </source>
</evidence>
<evidence type="ECO:0000313" key="5">
    <source>
        <dbReference type="EMBL" id="CAI8033013.1"/>
    </source>
</evidence>
<gene>
    <name evidence="5" type="ORF">GBAR_LOCUS18622</name>
</gene>
<comment type="similarity">
    <text evidence="1">Belongs to the VPS72/YL1 family.</text>
</comment>
<reference evidence="5" key="1">
    <citation type="submission" date="2023-03" db="EMBL/GenBank/DDBJ databases">
        <authorList>
            <person name="Steffen K."/>
            <person name="Cardenas P."/>
        </authorList>
    </citation>
    <scope>NUCLEOTIDE SEQUENCE</scope>
</reference>
<name>A0AA35SNC3_GEOBA</name>
<accession>A0AA35SNC3</accession>
<dbReference type="AlphaFoldDB" id="A0AA35SNC3"/>
<dbReference type="Proteomes" id="UP001174909">
    <property type="component" value="Unassembled WGS sequence"/>
</dbReference>
<feature type="region of interest" description="Disordered" evidence="3">
    <location>
        <begin position="223"/>
        <end position="258"/>
    </location>
</feature>
<feature type="compositionally biased region" description="Basic residues" evidence="3">
    <location>
        <begin position="138"/>
        <end position="158"/>
    </location>
</feature>
<comment type="caution">
    <text evidence="5">The sequence shown here is derived from an EMBL/GenBank/DDBJ whole genome shotgun (WGS) entry which is preliminary data.</text>
</comment>
<dbReference type="GO" id="GO:0005634">
    <property type="term" value="C:nucleus"/>
    <property type="evidence" value="ECO:0007669"/>
    <property type="project" value="TreeGrafter"/>
</dbReference>
<feature type="domain" description="Vps72/YL1 C-terminal" evidence="4">
    <location>
        <begin position="290"/>
        <end position="319"/>
    </location>
</feature>
<evidence type="ECO:0000259" key="4">
    <source>
        <dbReference type="SMART" id="SM00993"/>
    </source>
</evidence>
<dbReference type="PANTHER" id="PTHR13275">
    <property type="entry name" value="YL-1 PROTEIN TRANSCRIPTION FACTOR-LIKE 1"/>
    <property type="match status" value="1"/>
</dbReference>